<feature type="domain" description="GATA-type" evidence="15">
    <location>
        <begin position="183"/>
        <end position="229"/>
    </location>
</feature>
<dbReference type="InterPro" id="IPR013088">
    <property type="entry name" value="Znf_NHR/GATA"/>
</dbReference>
<dbReference type="AlphaFoldDB" id="A0A1D1YLW3"/>
<dbReference type="PROSITE" id="PS50114">
    <property type="entry name" value="GATA_ZN_FINGER_2"/>
    <property type="match status" value="1"/>
</dbReference>
<feature type="domain" description="Tify" evidence="17">
    <location>
        <begin position="39"/>
        <end position="74"/>
    </location>
</feature>
<dbReference type="GO" id="GO:0006355">
    <property type="term" value="P:regulation of DNA-templated transcription"/>
    <property type="evidence" value="ECO:0007669"/>
    <property type="project" value="InterPro"/>
</dbReference>
<keyword evidence="6" id="KW-0862">Zinc</keyword>
<comment type="function">
    <text evidence="1">Transcriptional activator that specifically binds 5'-GATA-3' or 5'-GAT-3' motifs within gene promoters.</text>
</comment>
<evidence type="ECO:0000259" key="15">
    <source>
        <dbReference type="PROSITE" id="PS50114"/>
    </source>
</evidence>
<dbReference type="PROSITE" id="PS00344">
    <property type="entry name" value="GATA_ZN_FINGER_1"/>
    <property type="match status" value="1"/>
</dbReference>
<feature type="non-terminal residue" evidence="18">
    <location>
        <position position="1"/>
    </location>
</feature>
<dbReference type="GO" id="GO:0005634">
    <property type="term" value="C:nucleus"/>
    <property type="evidence" value="ECO:0007669"/>
    <property type="project" value="UniProtKB-SubCell"/>
</dbReference>
<evidence type="ECO:0000256" key="4">
    <source>
        <dbReference type="ARBA" id="ARBA00022723"/>
    </source>
</evidence>
<gene>
    <name evidence="18" type="primary">GATA28_0</name>
    <name evidence="18" type="ORF">g.50329</name>
</gene>
<evidence type="ECO:0000259" key="17">
    <source>
        <dbReference type="PROSITE" id="PS51320"/>
    </source>
</evidence>
<comment type="subcellular location">
    <subcellularLocation>
        <location evidence="2 13">Nucleus</location>
    </subcellularLocation>
</comment>
<keyword evidence="7" id="KW-0805">Transcription regulation</keyword>
<dbReference type="Pfam" id="PF00320">
    <property type="entry name" value="GATA"/>
    <property type="match status" value="1"/>
</dbReference>
<organism evidence="18">
    <name type="scientific">Anthurium amnicola</name>
    <dbReference type="NCBI Taxonomy" id="1678845"/>
    <lineage>
        <taxon>Eukaryota</taxon>
        <taxon>Viridiplantae</taxon>
        <taxon>Streptophyta</taxon>
        <taxon>Embryophyta</taxon>
        <taxon>Tracheophyta</taxon>
        <taxon>Spermatophyta</taxon>
        <taxon>Magnoliopsida</taxon>
        <taxon>Liliopsida</taxon>
        <taxon>Araceae</taxon>
        <taxon>Pothoideae</taxon>
        <taxon>Potheae</taxon>
        <taxon>Anthurium</taxon>
    </lineage>
</organism>
<keyword evidence="11 13" id="KW-0539">Nucleus</keyword>
<dbReference type="PROSITE" id="PS51320">
    <property type="entry name" value="TIFY"/>
    <property type="match status" value="1"/>
</dbReference>
<protein>
    <submittedName>
        <fullName evidence="18">GATA transcription factor 28</fullName>
    </submittedName>
</protein>
<proteinExistence type="inferred from homology"/>
<evidence type="ECO:0000256" key="11">
    <source>
        <dbReference type="ARBA" id="ARBA00023242"/>
    </source>
</evidence>
<evidence type="ECO:0000256" key="1">
    <source>
        <dbReference type="ARBA" id="ARBA00002206"/>
    </source>
</evidence>
<dbReference type="SUPFAM" id="SSF57716">
    <property type="entry name" value="Glucocorticoid receptor-like (DNA-binding domain)"/>
    <property type="match status" value="1"/>
</dbReference>
<dbReference type="SMART" id="SM00979">
    <property type="entry name" value="TIFY"/>
    <property type="match status" value="1"/>
</dbReference>
<dbReference type="SMART" id="SM00401">
    <property type="entry name" value="ZnF_GATA"/>
    <property type="match status" value="1"/>
</dbReference>
<evidence type="ECO:0000313" key="18">
    <source>
        <dbReference type="EMBL" id="JAT55619.1"/>
    </source>
</evidence>
<evidence type="ECO:0000256" key="2">
    <source>
        <dbReference type="ARBA" id="ARBA00004123"/>
    </source>
</evidence>
<comment type="similarity">
    <text evidence="3">Belongs to the type IV zinc-finger family. Class C subfamily.</text>
</comment>
<keyword evidence="8" id="KW-0238">DNA-binding</keyword>
<keyword evidence="9" id="KW-0010">Activator</keyword>
<accession>A0A1D1YLW3</accession>
<dbReference type="Pfam" id="PF06203">
    <property type="entry name" value="CCT"/>
    <property type="match status" value="1"/>
</dbReference>
<keyword evidence="10" id="KW-0804">Transcription</keyword>
<dbReference type="PROSITE" id="PS51017">
    <property type="entry name" value="CCT"/>
    <property type="match status" value="1"/>
</dbReference>
<evidence type="ECO:0000259" key="16">
    <source>
        <dbReference type="PROSITE" id="PS51017"/>
    </source>
</evidence>
<feature type="domain" description="CCT" evidence="16">
    <location>
        <begin position="105"/>
        <end position="147"/>
    </location>
</feature>
<dbReference type="InterPro" id="IPR010402">
    <property type="entry name" value="CCT_domain"/>
</dbReference>
<sequence>DGGGGVTVGDALVGGGVLWGGGVEGTRPSAAVDAAGGVGTIRPDLLTLSFRGQHYVFDSVSTEQVQSVLLFLGGQELPPGHNVVPFHPNHEVLDDVPRSSNTSHRQASLMRFKAKRKDLCFERKVRYHVRKEVAQRMQRKKGQFISSKVSPEDLPSTPTNSNLAQGSCLEQVHREFCCQHCGCNQISTPMMRRGPGGPRSLCNACGLTWATKGTLRDLSKASTAGIQSLSGNGDDDGMFFTSKQETSM</sequence>
<dbReference type="GO" id="GO:0008270">
    <property type="term" value="F:zinc ion binding"/>
    <property type="evidence" value="ECO:0007669"/>
    <property type="project" value="UniProtKB-KW"/>
</dbReference>
<dbReference type="PANTHER" id="PTHR46125">
    <property type="entry name" value="GATA TRANSCRIPTION FACTOR 28"/>
    <property type="match status" value="1"/>
</dbReference>
<evidence type="ECO:0000256" key="12">
    <source>
        <dbReference type="PROSITE-ProRule" id="PRU00094"/>
    </source>
</evidence>
<feature type="region of interest" description="Disordered" evidence="14">
    <location>
        <begin position="140"/>
        <end position="161"/>
    </location>
</feature>
<dbReference type="GO" id="GO:0043565">
    <property type="term" value="F:sequence-specific DNA binding"/>
    <property type="evidence" value="ECO:0007669"/>
    <property type="project" value="InterPro"/>
</dbReference>
<dbReference type="InterPro" id="IPR000679">
    <property type="entry name" value="Znf_GATA"/>
</dbReference>
<evidence type="ECO:0000256" key="5">
    <source>
        <dbReference type="ARBA" id="ARBA00022771"/>
    </source>
</evidence>
<evidence type="ECO:0000256" key="6">
    <source>
        <dbReference type="ARBA" id="ARBA00022833"/>
    </source>
</evidence>
<evidence type="ECO:0000256" key="3">
    <source>
        <dbReference type="ARBA" id="ARBA00007722"/>
    </source>
</evidence>
<evidence type="ECO:0000256" key="13">
    <source>
        <dbReference type="PROSITE-ProRule" id="PRU00357"/>
    </source>
</evidence>
<dbReference type="EMBL" id="GDJX01012317">
    <property type="protein sequence ID" value="JAT55619.1"/>
    <property type="molecule type" value="Transcribed_RNA"/>
</dbReference>
<keyword evidence="5 12" id="KW-0863">Zinc-finger</keyword>
<dbReference type="InterPro" id="IPR010399">
    <property type="entry name" value="Tify_dom"/>
</dbReference>
<name>A0A1D1YLW3_9ARAE</name>
<dbReference type="Gene3D" id="3.30.50.10">
    <property type="entry name" value="Erythroid Transcription Factor GATA-1, subunit A"/>
    <property type="match status" value="1"/>
</dbReference>
<evidence type="ECO:0000256" key="14">
    <source>
        <dbReference type="SAM" id="MobiDB-lite"/>
    </source>
</evidence>
<evidence type="ECO:0000256" key="7">
    <source>
        <dbReference type="ARBA" id="ARBA00023015"/>
    </source>
</evidence>
<dbReference type="CDD" id="cd00202">
    <property type="entry name" value="ZnF_GATA"/>
    <property type="match status" value="1"/>
</dbReference>
<evidence type="ECO:0000256" key="10">
    <source>
        <dbReference type="ARBA" id="ARBA00023163"/>
    </source>
</evidence>
<evidence type="ECO:0000256" key="9">
    <source>
        <dbReference type="ARBA" id="ARBA00023159"/>
    </source>
</evidence>
<reference evidence="18" key="1">
    <citation type="submission" date="2015-07" db="EMBL/GenBank/DDBJ databases">
        <title>Transcriptome Assembly of Anthurium amnicola.</title>
        <authorList>
            <person name="Suzuki J."/>
        </authorList>
    </citation>
    <scope>NUCLEOTIDE SEQUENCE</scope>
</reference>
<dbReference type="PANTHER" id="PTHR46125:SF24">
    <property type="entry name" value="GATA TRANSCRIPTION FACTOR 18"/>
    <property type="match status" value="1"/>
</dbReference>
<evidence type="ECO:0000256" key="8">
    <source>
        <dbReference type="ARBA" id="ARBA00023125"/>
    </source>
</evidence>
<feature type="region of interest" description="Disordered" evidence="14">
    <location>
        <begin position="225"/>
        <end position="248"/>
    </location>
</feature>
<dbReference type="InterPro" id="IPR045280">
    <property type="entry name" value="TIFY-like"/>
</dbReference>
<keyword evidence="4" id="KW-0479">Metal-binding</keyword>